<dbReference type="PROSITE" id="PS50011">
    <property type="entry name" value="PROTEIN_KINASE_DOM"/>
    <property type="match status" value="1"/>
</dbReference>
<protein>
    <submittedName>
        <fullName evidence="2">Kinase-like domain-containing protein</fullName>
    </submittedName>
</protein>
<dbReference type="PROSITE" id="PS00109">
    <property type="entry name" value="PROTEIN_KINASE_TYR"/>
    <property type="match status" value="1"/>
</dbReference>
<dbReference type="GO" id="GO:0004672">
    <property type="term" value="F:protein kinase activity"/>
    <property type="evidence" value="ECO:0007669"/>
    <property type="project" value="InterPro"/>
</dbReference>
<dbReference type="AlphaFoldDB" id="A0AAD6U0U6"/>
<dbReference type="Gene3D" id="1.10.510.10">
    <property type="entry name" value="Transferase(Phosphotransferase) domain 1"/>
    <property type="match status" value="1"/>
</dbReference>
<dbReference type="SMART" id="SM00220">
    <property type="entry name" value="S_TKc"/>
    <property type="match status" value="1"/>
</dbReference>
<evidence type="ECO:0000313" key="2">
    <source>
        <dbReference type="EMBL" id="KAJ7080931.1"/>
    </source>
</evidence>
<keyword evidence="2" id="KW-0808">Transferase</keyword>
<dbReference type="InterPro" id="IPR011009">
    <property type="entry name" value="Kinase-like_dom_sf"/>
</dbReference>
<name>A0AAD6U0U6_9AGAR</name>
<gene>
    <name evidence="2" type="ORF">B0H15DRAFT_890511</name>
</gene>
<proteinExistence type="predicted"/>
<dbReference type="InterPro" id="IPR008266">
    <property type="entry name" value="Tyr_kinase_AS"/>
</dbReference>
<organism evidence="2 3">
    <name type="scientific">Mycena belliarum</name>
    <dbReference type="NCBI Taxonomy" id="1033014"/>
    <lineage>
        <taxon>Eukaryota</taxon>
        <taxon>Fungi</taxon>
        <taxon>Dikarya</taxon>
        <taxon>Basidiomycota</taxon>
        <taxon>Agaricomycotina</taxon>
        <taxon>Agaricomycetes</taxon>
        <taxon>Agaricomycetidae</taxon>
        <taxon>Agaricales</taxon>
        <taxon>Marasmiineae</taxon>
        <taxon>Mycenaceae</taxon>
        <taxon>Mycena</taxon>
    </lineage>
</organism>
<keyword evidence="3" id="KW-1185">Reference proteome</keyword>
<comment type="caution">
    <text evidence="2">The sequence shown here is derived from an EMBL/GenBank/DDBJ whole genome shotgun (WGS) entry which is preliminary data.</text>
</comment>
<dbReference type="Pfam" id="PF00069">
    <property type="entry name" value="Pkinase"/>
    <property type="match status" value="1"/>
</dbReference>
<reference evidence="2" key="1">
    <citation type="submission" date="2023-03" db="EMBL/GenBank/DDBJ databases">
        <title>Massive genome expansion in bonnet fungi (Mycena s.s.) driven by repeated elements and novel gene families across ecological guilds.</title>
        <authorList>
            <consortium name="Lawrence Berkeley National Laboratory"/>
            <person name="Harder C.B."/>
            <person name="Miyauchi S."/>
            <person name="Viragh M."/>
            <person name="Kuo A."/>
            <person name="Thoen E."/>
            <person name="Andreopoulos B."/>
            <person name="Lu D."/>
            <person name="Skrede I."/>
            <person name="Drula E."/>
            <person name="Henrissat B."/>
            <person name="Morin E."/>
            <person name="Kohler A."/>
            <person name="Barry K."/>
            <person name="LaButti K."/>
            <person name="Morin E."/>
            <person name="Salamov A."/>
            <person name="Lipzen A."/>
            <person name="Mereny Z."/>
            <person name="Hegedus B."/>
            <person name="Baldrian P."/>
            <person name="Stursova M."/>
            <person name="Weitz H."/>
            <person name="Taylor A."/>
            <person name="Grigoriev I.V."/>
            <person name="Nagy L.G."/>
            <person name="Martin F."/>
            <person name="Kauserud H."/>
        </authorList>
    </citation>
    <scope>NUCLEOTIDE SEQUENCE</scope>
    <source>
        <strain evidence="2">CBHHK173m</strain>
    </source>
</reference>
<evidence type="ECO:0000259" key="1">
    <source>
        <dbReference type="PROSITE" id="PS50011"/>
    </source>
</evidence>
<keyword evidence="2" id="KW-0418">Kinase</keyword>
<evidence type="ECO:0000313" key="3">
    <source>
        <dbReference type="Proteomes" id="UP001222325"/>
    </source>
</evidence>
<feature type="domain" description="Protein kinase" evidence="1">
    <location>
        <begin position="1"/>
        <end position="348"/>
    </location>
</feature>
<sequence length="348" mass="40245">MTSFAASEMLIGEHFWVENQPFLHSIGYQLRPRYDPNWIPSWIQDPKRDSFFCEDDLVPPKSEVLDAIRIKDGKKVVMKRVKTKSKELEMIRFLSSEPMRADSRNHTIPVLDIINLPHDPKVSLLVMMYGRRIDYPPFHCRTEFFDALQQLLEGLEFMHAHNLVHGDIATQNIIMDESRVVPKGSHFCDSRTHYGHTPFFSWKNRCSVSPVDYYYIDFELTMHYPVGSQSAEAVGYYGSWRKPIPELSASVPYNPFKVDICRLGLTVLEIIKPYPALGIFVALGNAMCDPDPSRRPSAGEALAELRELRAGVKRELLHRPIWQIRATSFDRFCRRVFGGYWLDFRSAS</sequence>
<dbReference type="SUPFAM" id="SSF56112">
    <property type="entry name" value="Protein kinase-like (PK-like)"/>
    <property type="match status" value="1"/>
</dbReference>
<dbReference type="InterPro" id="IPR000719">
    <property type="entry name" value="Prot_kinase_dom"/>
</dbReference>
<accession>A0AAD6U0U6</accession>
<dbReference type="EMBL" id="JARJCN010000052">
    <property type="protein sequence ID" value="KAJ7080931.1"/>
    <property type="molecule type" value="Genomic_DNA"/>
</dbReference>
<dbReference type="Proteomes" id="UP001222325">
    <property type="component" value="Unassembled WGS sequence"/>
</dbReference>
<dbReference type="GO" id="GO:0005524">
    <property type="term" value="F:ATP binding"/>
    <property type="evidence" value="ECO:0007669"/>
    <property type="project" value="InterPro"/>
</dbReference>